<name>A0ABV0Y853_9TELE</name>
<proteinExistence type="predicted"/>
<gene>
    <name evidence="2" type="ORF">AMECASPLE_038075</name>
</gene>
<protein>
    <submittedName>
        <fullName evidence="2">Uncharacterized protein</fullName>
    </submittedName>
</protein>
<dbReference type="Proteomes" id="UP001469553">
    <property type="component" value="Unassembled WGS sequence"/>
</dbReference>
<evidence type="ECO:0000313" key="3">
    <source>
        <dbReference type="Proteomes" id="UP001469553"/>
    </source>
</evidence>
<evidence type="ECO:0000256" key="1">
    <source>
        <dbReference type="SAM" id="SignalP"/>
    </source>
</evidence>
<comment type="caution">
    <text evidence="2">The sequence shown here is derived from an EMBL/GenBank/DDBJ whole genome shotgun (WGS) entry which is preliminary data.</text>
</comment>
<organism evidence="2 3">
    <name type="scientific">Ameca splendens</name>
    <dbReference type="NCBI Taxonomy" id="208324"/>
    <lineage>
        <taxon>Eukaryota</taxon>
        <taxon>Metazoa</taxon>
        <taxon>Chordata</taxon>
        <taxon>Craniata</taxon>
        <taxon>Vertebrata</taxon>
        <taxon>Euteleostomi</taxon>
        <taxon>Actinopterygii</taxon>
        <taxon>Neopterygii</taxon>
        <taxon>Teleostei</taxon>
        <taxon>Neoteleostei</taxon>
        <taxon>Acanthomorphata</taxon>
        <taxon>Ovalentaria</taxon>
        <taxon>Atherinomorphae</taxon>
        <taxon>Cyprinodontiformes</taxon>
        <taxon>Goodeidae</taxon>
        <taxon>Ameca</taxon>
    </lineage>
</organism>
<dbReference type="EMBL" id="JAHRIP010025599">
    <property type="protein sequence ID" value="MEQ2289912.1"/>
    <property type="molecule type" value="Genomic_DNA"/>
</dbReference>
<reference evidence="2 3" key="1">
    <citation type="submission" date="2021-06" db="EMBL/GenBank/DDBJ databases">
        <authorList>
            <person name="Palmer J.M."/>
        </authorList>
    </citation>
    <scope>NUCLEOTIDE SEQUENCE [LARGE SCALE GENOMIC DNA]</scope>
    <source>
        <strain evidence="2 3">AS_MEX2019</strain>
        <tissue evidence="2">Muscle</tissue>
    </source>
</reference>
<sequence length="79" mass="8648">MALLRLFPAEKISWTRWLTLSFICFGTSCKSVLLNNGGDRPECQGASAVLQSLNLPQHTGSAHLCGEFPLFTTGRRHGT</sequence>
<dbReference type="PROSITE" id="PS51257">
    <property type="entry name" value="PROKAR_LIPOPROTEIN"/>
    <property type="match status" value="1"/>
</dbReference>
<feature type="signal peptide" evidence="1">
    <location>
        <begin position="1"/>
        <end position="29"/>
    </location>
</feature>
<accession>A0ABV0Y853</accession>
<feature type="chain" id="PRO_5046042615" evidence="1">
    <location>
        <begin position="30"/>
        <end position="79"/>
    </location>
</feature>
<evidence type="ECO:0000313" key="2">
    <source>
        <dbReference type="EMBL" id="MEQ2289912.1"/>
    </source>
</evidence>
<keyword evidence="3" id="KW-1185">Reference proteome</keyword>
<keyword evidence="1" id="KW-0732">Signal</keyword>